<dbReference type="PATRIC" id="fig|1261658.3.peg.1388"/>
<dbReference type="AlphaFoldDB" id="A0A179CZG9"/>
<evidence type="ECO:0000313" key="1">
    <source>
        <dbReference type="EMBL" id="OAQ14908.1"/>
    </source>
</evidence>
<organism evidence="1 2">
    <name type="scientific">Bibersteinia trehalosi Y31</name>
    <dbReference type="NCBI Taxonomy" id="1261658"/>
    <lineage>
        <taxon>Bacteria</taxon>
        <taxon>Pseudomonadati</taxon>
        <taxon>Pseudomonadota</taxon>
        <taxon>Gammaproteobacteria</taxon>
        <taxon>Pasteurellales</taxon>
        <taxon>Pasteurellaceae</taxon>
        <taxon>Bibersteinia</taxon>
    </lineage>
</organism>
<sequence length="40" mass="4554">MLVNEIVKFFAKDYGSLIGVNKGVFINKTLKLGNSYYIKK</sequence>
<evidence type="ECO:0000313" key="2">
    <source>
        <dbReference type="Proteomes" id="UP000078358"/>
    </source>
</evidence>
<name>A0A179CZG9_BIBTR</name>
<protein>
    <submittedName>
        <fullName evidence="1">Uncharacterized protein</fullName>
    </submittedName>
</protein>
<dbReference type="Proteomes" id="UP000078358">
    <property type="component" value="Unassembled WGS sequence"/>
</dbReference>
<gene>
    <name evidence="1" type="ORF">F480_06980</name>
</gene>
<proteinExistence type="predicted"/>
<reference evidence="1 2" key="1">
    <citation type="submission" date="2014-01" db="EMBL/GenBank/DDBJ databases">
        <authorList>
            <person name="Zuccon D."/>
        </authorList>
    </citation>
    <scope>NUCLEOTIDE SEQUENCE [LARGE SCALE GENOMIC DNA]</scope>
    <source>
        <strain evidence="1 2">Y31</strain>
    </source>
</reference>
<dbReference type="EMBL" id="JACI01000002">
    <property type="protein sequence ID" value="OAQ14908.1"/>
    <property type="molecule type" value="Genomic_DNA"/>
</dbReference>
<comment type="caution">
    <text evidence="1">The sequence shown here is derived from an EMBL/GenBank/DDBJ whole genome shotgun (WGS) entry which is preliminary data.</text>
</comment>
<accession>A0A179CZG9</accession>